<evidence type="ECO:0000259" key="1">
    <source>
        <dbReference type="Pfam" id="PF08241"/>
    </source>
</evidence>
<keyword evidence="2" id="KW-0489">Methyltransferase</keyword>
<feature type="domain" description="Methyltransferase type 11" evidence="1">
    <location>
        <begin position="46"/>
        <end position="140"/>
    </location>
</feature>
<dbReference type="CDD" id="cd02440">
    <property type="entry name" value="AdoMet_MTases"/>
    <property type="match status" value="1"/>
</dbReference>
<keyword evidence="3" id="KW-1185">Reference proteome</keyword>
<dbReference type="InterPro" id="IPR029063">
    <property type="entry name" value="SAM-dependent_MTases_sf"/>
</dbReference>
<name>A0A2W7RQ18_9BACT</name>
<dbReference type="EMBL" id="QKZV01000004">
    <property type="protein sequence ID" value="PZX62848.1"/>
    <property type="molecule type" value="Genomic_DNA"/>
</dbReference>
<proteinExistence type="predicted"/>
<protein>
    <submittedName>
        <fullName evidence="2">Methyltransferase family protein</fullName>
    </submittedName>
</protein>
<dbReference type="PANTHER" id="PTHR43861:SF1">
    <property type="entry name" value="TRANS-ACONITATE 2-METHYLTRANSFERASE"/>
    <property type="match status" value="1"/>
</dbReference>
<dbReference type="GO" id="GO:0032259">
    <property type="term" value="P:methylation"/>
    <property type="evidence" value="ECO:0007669"/>
    <property type="project" value="UniProtKB-KW"/>
</dbReference>
<dbReference type="SUPFAM" id="SSF53335">
    <property type="entry name" value="S-adenosyl-L-methionine-dependent methyltransferases"/>
    <property type="match status" value="1"/>
</dbReference>
<evidence type="ECO:0000313" key="2">
    <source>
        <dbReference type="EMBL" id="PZX62848.1"/>
    </source>
</evidence>
<dbReference type="Pfam" id="PF08241">
    <property type="entry name" value="Methyltransf_11"/>
    <property type="match status" value="1"/>
</dbReference>
<evidence type="ECO:0000313" key="3">
    <source>
        <dbReference type="Proteomes" id="UP000249720"/>
    </source>
</evidence>
<keyword evidence="2" id="KW-0808">Transferase</keyword>
<sequence length="212" mass="24137">MIQHMSIQQAYNQWAAQYDTNENKTRDAEAIVLQTLLNDVAFERCLEVGCGTGKNTIWLQHKAKLLLGVDFSEAMLQAAKRKINHPNVQFLQANILEPWHFVQQSFDLVVFSLVLEHIEDLETIFKKAANALVPGGYMYVGELHPFKQYNGSKARFEDAAGLQVLTCYVHHFAEFINSGLNAGFSVKKVHEYFDEGVDTYQPRILGVLFQKL</sequence>
<organism evidence="2 3">
    <name type="scientific">Hydrotalea sandarakina</name>
    <dbReference type="NCBI Taxonomy" id="1004304"/>
    <lineage>
        <taxon>Bacteria</taxon>
        <taxon>Pseudomonadati</taxon>
        <taxon>Bacteroidota</taxon>
        <taxon>Chitinophagia</taxon>
        <taxon>Chitinophagales</taxon>
        <taxon>Chitinophagaceae</taxon>
        <taxon>Hydrotalea</taxon>
    </lineage>
</organism>
<gene>
    <name evidence="2" type="ORF">LX80_01542</name>
</gene>
<dbReference type="Gene3D" id="3.40.50.150">
    <property type="entry name" value="Vaccinia Virus protein VP39"/>
    <property type="match status" value="1"/>
</dbReference>
<dbReference type="PANTHER" id="PTHR43861">
    <property type="entry name" value="TRANS-ACONITATE 2-METHYLTRANSFERASE-RELATED"/>
    <property type="match status" value="1"/>
</dbReference>
<dbReference type="AlphaFoldDB" id="A0A2W7RQ18"/>
<dbReference type="Proteomes" id="UP000249720">
    <property type="component" value="Unassembled WGS sequence"/>
</dbReference>
<accession>A0A2W7RQ18</accession>
<comment type="caution">
    <text evidence="2">The sequence shown here is derived from an EMBL/GenBank/DDBJ whole genome shotgun (WGS) entry which is preliminary data.</text>
</comment>
<reference evidence="2 3" key="1">
    <citation type="submission" date="2018-06" db="EMBL/GenBank/DDBJ databases">
        <title>Genomic Encyclopedia of Archaeal and Bacterial Type Strains, Phase II (KMG-II): from individual species to whole genera.</title>
        <authorList>
            <person name="Goeker M."/>
        </authorList>
    </citation>
    <scope>NUCLEOTIDE SEQUENCE [LARGE SCALE GENOMIC DNA]</scope>
    <source>
        <strain evidence="2 3">DSM 23241</strain>
    </source>
</reference>
<dbReference type="InterPro" id="IPR013216">
    <property type="entry name" value="Methyltransf_11"/>
</dbReference>
<dbReference type="GO" id="GO:0008757">
    <property type="term" value="F:S-adenosylmethionine-dependent methyltransferase activity"/>
    <property type="evidence" value="ECO:0007669"/>
    <property type="project" value="InterPro"/>
</dbReference>